<accession>W6ZS24</accession>
<dbReference type="GeneID" id="19124225"/>
<keyword evidence="2" id="KW-1185">Reference proteome</keyword>
<reference evidence="1 2" key="1">
    <citation type="journal article" date="2013" name="PLoS Genet.">
        <title>Comparative genome structure, secondary metabolite, and effector coding capacity across Cochliobolus pathogens.</title>
        <authorList>
            <person name="Condon B.J."/>
            <person name="Leng Y."/>
            <person name="Wu D."/>
            <person name="Bushley K.E."/>
            <person name="Ohm R.A."/>
            <person name="Otillar R."/>
            <person name="Martin J."/>
            <person name="Schackwitz W."/>
            <person name="Grimwood J."/>
            <person name="MohdZainudin N."/>
            <person name="Xue C."/>
            <person name="Wang R."/>
            <person name="Manning V.A."/>
            <person name="Dhillon B."/>
            <person name="Tu Z.J."/>
            <person name="Steffenson B.J."/>
            <person name="Salamov A."/>
            <person name="Sun H."/>
            <person name="Lowry S."/>
            <person name="LaButti K."/>
            <person name="Han J."/>
            <person name="Copeland A."/>
            <person name="Lindquist E."/>
            <person name="Barry K."/>
            <person name="Schmutz J."/>
            <person name="Baker S.E."/>
            <person name="Ciuffetti L.M."/>
            <person name="Grigoriev I.V."/>
            <person name="Zhong S."/>
            <person name="Turgeon B.G."/>
        </authorList>
    </citation>
    <scope>NUCLEOTIDE SEQUENCE [LARGE SCALE GENOMIC DNA]</scope>
    <source>
        <strain evidence="1 2">ATCC 44560</strain>
    </source>
</reference>
<dbReference type="Proteomes" id="UP000054032">
    <property type="component" value="Unassembled WGS sequence"/>
</dbReference>
<evidence type="ECO:0000313" key="1">
    <source>
        <dbReference type="EMBL" id="EUC46496.1"/>
    </source>
</evidence>
<organism evidence="1 2">
    <name type="scientific">Bipolaris oryzae ATCC 44560</name>
    <dbReference type="NCBI Taxonomy" id="930090"/>
    <lineage>
        <taxon>Eukaryota</taxon>
        <taxon>Fungi</taxon>
        <taxon>Dikarya</taxon>
        <taxon>Ascomycota</taxon>
        <taxon>Pezizomycotina</taxon>
        <taxon>Dothideomycetes</taxon>
        <taxon>Pleosporomycetidae</taxon>
        <taxon>Pleosporales</taxon>
        <taxon>Pleosporineae</taxon>
        <taxon>Pleosporaceae</taxon>
        <taxon>Bipolaris</taxon>
    </lineage>
</organism>
<name>W6ZS24_COCMI</name>
<proteinExistence type="predicted"/>
<dbReference type="KEGG" id="bor:COCMIDRAFT_4405"/>
<dbReference type="RefSeq" id="XP_007686937.1">
    <property type="nucleotide sequence ID" value="XM_007688747.1"/>
</dbReference>
<dbReference type="AlphaFoldDB" id="W6ZS24"/>
<sequence length="86" mass="9038">MSVHYTATSTRECSDVGQGATSHYGVGDQFAVNGNAAQFNAAGQAEQYVFSGEGNSMNLFIGLEAFKNDSALNGLLQLALSMLQDV</sequence>
<protein>
    <submittedName>
        <fullName evidence="1">Uncharacterized protein</fullName>
    </submittedName>
</protein>
<gene>
    <name evidence="1" type="ORF">COCMIDRAFT_4405</name>
</gene>
<dbReference type="EMBL" id="KI963965">
    <property type="protein sequence ID" value="EUC46496.1"/>
    <property type="molecule type" value="Genomic_DNA"/>
</dbReference>
<evidence type="ECO:0000313" key="2">
    <source>
        <dbReference type="Proteomes" id="UP000054032"/>
    </source>
</evidence>
<dbReference type="HOGENOM" id="CLU_2497555_0_0_1"/>